<dbReference type="Gene3D" id="2.130.10.10">
    <property type="entry name" value="YVTN repeat-like/Quinoprotein amine dehydrogenase"/>
    <property type="match status" value="1"/>
</dbReference>
<comment type="similarity">
    <text evidence="1">Belongs to the cycloisomerase 2 family.</text>
</comment>
<name>A0ABR1QU34_9PEZI</name>
<organism evidence="3 4">
    <name type="scientific">Apiospora aurea</name>
    <dbReference type="NCBI Taxonomy" id="335848"/>
    <lineage>
        <taxon>Eukaryota</taxon>
        <taxon>Fungi</taxon>
        <taxon>Dikarya</taxon>
        <taxon>Ascomycota</taxon>
        <taxon>Pezizomycotina</taxon>
        <taxon>Sordariomycetes</taxon>
        <taxon>Xylariomycetidae</taxon>
        <taxon>Amphisphaeriales</taxon>
        <taxon>Apiosporaceae</taxon>
        <taxon>Apiospora</taxon>
    </lineage>
</organism>
<evidence type="ECO:0000313" key="3">
    <source>
        <dbReference type="EMBL" id="KAK7965851.1"/>
    </source>
</evidence>
<keyword evidence="4" id="KW-1185">Reference proteome</keyword>
<dbReference type="EMBL" id="JAQQWE010000001">
    <property type="protein sequence ID" value="KAK7965851.1"/>
    <property type="molecule type" value="Genomic_DNA"/>
</dbReference>
<proteinExistence type="inferred from homology"/>
<dbReference type="InterPro" id="IPR019405">
    <property type="entry name" value="Lactonase_7-beta_prop"/>
</dbReference>
<reference evidence="3 4" key="1">
    <citation type="submission" date="2023-01" db="EMBL/GenBank/DDBJ databases">
        <title>Analysis of 21 Apiospora genomes using comparative genomics revels a genus with tremendous synthesis potential of carbohydrate active enzymes and secondary metabolites.</title>
        <authorList>
            <person name="Sorensen T."/>
        </authorList>
    </citation>
    <scope>NUCLEOTIDE SEQUENCE [LARGE SCALE GENOMIC DNA]</scope>
    <source>
        <strain evidence="3 4">CBS 24483</strain>
    </source>
</reference>
<evidence type="ECO:0000256" key="2">
    <source>
        <dbReference type="SAM" id="MobiDB-lite"/>
    </source>
</evidence>
<dbReference type="InterPro" id="IPR050282">
    <property type="entry name" value="Cycloisomerase_2"/>
</dbReference>
<feature type="compositionally biased region" description="Pro residues" evidence="2">
    <location>
        <begin position="9"/>
        <end position="22"/>
    </location>
</feature>
<sequence length="399" mass="42194">MPTSFSPCGQPPSSSPRGSPPPPALAAKLIASHFSGPVYTLDLTLANATSGTLKIAGQVDNGCGRIPAWLTVDKATNSVYCFDESWYGSGVLAQFAADDQAVLTPKAQAPTLGNSVFGALYGGDDDKGFVVTAEYSPSTITTYKLPLSASSKPVQKLSFTMPKPGPRPDRQDKPHPHAAFLDPTKEFMVVPDLGADVTRIFKINKATGELTACPTAASLSGDGPRHGEFLETKGGLRYYSLNEVASSVGMYNVTYAGEGGCLTLDLVQTLSTFGDRKGQTTEKAAELRIAGDFLYASNRNDQKFGKELDSLAIFKLDTAGEGTMSFMELTNSHGFFPRPFQINKAGDLVAIGGQTTANVAVVVRDAATGKLGPLVANINLPPRGTYMGEDGLSAVLWYE</sequence>
<evidence type="ECO:0000256" key="1">
    <source>
        <dbReference type="ARBA" id="ARBA00005564"/>
    </source>
</evidence>
<evidence type="ECO:0000313" key="4">
    <source>
        <dbReference type="Proteomes" id="UP001391051"/>
    </source>
</evidence>
<protein>
    <submittedName>
        <fullName evidence="3">3-carboxy-cis-cis-mucoante lactonizing enzyme</fullName>
    </submittedName>
</protein>
<comment type="caution">
    <text evidence="3">The sequence shown here is derived from an EMBL/GenBank/DDBJ whole genome shotgun (WGS) entry which is preliminary data.</text>
</comment>
<dbReference type="Pfam" id="PF10282">
    <property type="entry name" value="Lactonase"/>
    <property type="match status" value="1"/>
</dbReference>
<dbReference type="GeneID" id="92069412"/>
<feature type="region of interest" description="Disordered" evidence="2">
    <location>
        <begin position="1"/>
        <end position="22"/>
    </location>
</feature>
<gene>
    <name evidence="3" type="ORF">PG986_000128</name>
</gene>
<dbReference type="InterPro" id="IPR011045">
    <property type="entry name" value="N2O_reductase_N"/>
</dbReference>
<dbReference type="Proteomes" id="UP001391051">
    <property type="component" value="Unassembled WGS sequence"/>
</dbReference>
<dbReference type="InterPro" id="IPR015943">
    <property type="entry name" value="WD40/YVTN_repeat-like_dom_sf"/>
</dbReference>
<dbReference type="PANTHER" id="PTHR30344:SF1">
    <property type="entry name" value="6-PHOSPHOGLUCONOLACTONASE"/>
    <property type="match status" value="1"/>
</dbReference>
<dbReference type="SUPFAM" id="SSF50974">
    <property type="entry name" value="Nitrous oxide reductase, N-terminal domain"/>
    <property type="match status" value="1"/>
</dbReference>
<accession>A0ABR1QU34</accession>
<dbReference type="PANTHER" id="PTHR30344">
    <property type="entry name" value="6-PHOSPHOGLUCONOLACTONASE-RELATED"/>
    <property type="match status" value="1"/>
</dbReference>
<dbReference type="RefSeq" id="XP_066705243.1">
    <property type="nucleotide sequence ID" value="XM_066836350.1"/>
</dbReference>